<dbReference type="OrthoDB" id="6162903at2759"/>
<evidence type="ECO:0000313" key="2">
    <source>
        <dbReference type="Proteomes" id="UP000708208"/>
    </source>
</evidence>
<keyword evidence="2" id="KW-1185">Reference proteome</keyword>
<proteinExistence type="predicted"/>
<protein>
    <submittedName>
        <fullName evidence="1">Uncharacterized protein</fullName>
    </submittedName>
</protein>
<gene>
    <name evidence="1" type="ORF">AFUS01_LOCUS22704</name>
</gene>
<dbReference type="EMBL" id="CAJVCH010266602">
    <property type="protein sequence ID" value="CAG7734306.1"/>
    <property type="molecule type" value="Genomic_DNA"/>
</dbReference>
<reference evidence="1" key="1">
    <citation type="submission" date="2021-06" db="EMBL/GenBank/DDBJ databases">
        <authorList>
            <person name="Hodson N. C."/>
            <person name="Mongue J. A."/>
            <person name="Jaron S. K."/>
        </authorList>
    </citation>
    <scope>NUCLEOTIDE SEQUENCE</scope>
</reference>
<name>A0A8J2KYQ2_9HEXA</name>
<comment type="caution">
    <text evidence="1">The sequence shown here is derived from an EMBL/GenBank/DDBJ whole genome shotgun (WGS) entry which is preliminary data.</text>
</comment>
<dbReference type="Proteomes" id="UP000708208">
    <property type="component" value="Unassembled WGS sequence"/>
</dbReference>
<evidence type="ECO:0000313" key="1">
    <source>
        <dbReference type="EMBL" id="CAG7734306.1"/>
    </source>
</evidence>
<dbReference type="AlphaFoldDB" id="A0A8J2KYQ2"/>
<accession>A0A8J2KYQ2</accession>
<sequence length="87" mass="9782">MGNIDSVPVVSKLRSLGEYTFGYPESALRTQENVLFQNTYPVISQIQSFVYIANGDHKSGLELQTKFVEDMEAVIDGIPVLDHLNRH</sequence>
<organism evidence="1 2">
    <name type="scientific">Allacma fusca</name>
    <dbReference type="NCBI Taxonomy" id="39272"/>
    <lineage>
        <taxon>Eukaryota</taxon>
        <taxon>Metazoa</taxon>
        <taxon>Ecdysozoa</taxon>
        <taxon>Arthropoda</taxon>
        <taxon>Hexapoda</taxon>
        <taxon>Collembola</taxon>
        <taxon>Symphypleona</taxon>
        <taxon>Sminthuridae</taxon>
        <taxon>Allacma</taxon>
    </lineage>
</organism>